<name>F4MLZ2_9BACT</name>
<dbReference type="SMART" id="SM01003">
    <property type="entry name" value="AlaDh_PNT_N"/>
    <property type="match status" value="1"/>
</dbReference>
<dbReference type="PANTHER" id="PTHR42795:SF1">
    <property type="entry name" value="ALANINE DEHYDROGENASE"/>
    <property type="match status" value="1"/>
</dbReference>
<organism evidence="7">
    <name type="scientific">uncultured Sphingobacteriia bacterium</name>
    <dbReference type="NCBI Taxonomy" id="246143"/>
    <lineage>
        <taxon>Bacteria</taxon>
        <taxon>Pseudomonadati</taxon>
        <taxon>Bacteroidota</taxon>
        <taxon>Sphingobacteriia</taxon>
        <taxon>environmental samples</taxon>
    </lineage>
</organism>
<feature type="domain" description="Alanine dehydrogenase/pyridine nucleotide transhydrogenase N-terminal" evidence="6">
    <location>
        <begin position="38"/>
        <end position="171"/>
    </location>
</feature>
<dbReference type="InterPro" id="IPR008143">
    <property type="entry name" value="Ala_DH/PNT_CS2"/>
</dbReference>
<dbReference type="SUPFAM" id="SSF52283">
    <property type="entry name" value="Formate/glycerate dehydrogenase catalytic domain-like"/>
    <property type="match status" value="1"/>
</dbReference>
<reference evidence="7" key="2">
    <citation type="journal article" date="2012" name="Environ. Microbiol.">
        <title>Genomic content of uncultured Bacteroidetes from contrasting oceanic provinces in the North Atlantic Ocean.</title>
        <authorList>
            <person name="Gomez-Pereira P.R."/>
            <person name="Schuler M."/>
            <person name="Fuchs B.M."/>
            <person name="Bennke C."/>
            <person name="Teeling H."/>
            <person name="Waldmann J."/>
            <person name="Richter M."/>
            <person name="Barbe V."/>
            <person name="Bataille E."/>
            <person name="Glockner F.O."/>
            <person name="Amann R."/>
        </authorList>
    </citation>
    <scope>NUCLEOTIDE SEQUENCE</scope>
</reference>
<dbReference type="PANTHER" id="PTHR42795">
    <property type="entry name" value="ALANINE DEHYDROGENASE"/>
    <property type="match status" value="1"/>
</dbReference>
<dbReference type="CDD" id="cd05305">
    <property type="entry name" value="L-AlaDH"/>
    <property type="match status" value="1"/>
</dbReference>
<dbReference type="InterPro" id="IPR008141">
    <property type="entry name" value="Ala_DH"/>
</dbReference>
<keyword evidence="4" id="KW-0520">NAD</keyword>
<proteinExistence type="inferred from homology"/>
<reference evidence="7" key="1">
    <citation type="submission" date="2010-05" db="EMBL/GenBank/DDBJ databases">
        <authorList>
            <person name="Genoscope - CEA"/>
        </authorList>
    </citation>
    <scope>NUCLEOTIDE SEQUENCE</scope>
</reference>
<evidence type="ECO:0000313" key="7">
    <source>
        <dbReference type="EMBL" id="CBL87167.1"/>
    </source>
</evidence>
<dbReference type="AlphaFoldDB" id="F4MLZ2"/>
<evidence type="ECO:0000256" key="3">
    <source>
        <dbReference type="ARBA" id="ARBA00023002"/>
    </source>
</evidence>
<dbReference type="EC" id="1.4.1.1" evidence="2"/>
<keyword evidence="3" id="KW-0560">Oxidoreductase</keyword>
<dbReference type="SUPFAM" id="SSF51735">
    <property type="entry name" value="NAD(P)-binding Rossmann-fold domains"/>
    <property type="match status" value="1"/>
</dbReference>
<dbReference type="EMBL" id="FQ032810">
    <property type="protein sequence ID" value="CBL87167.1"/>
    <property type="molecule type" value="Genomic_DNA"/>
</dbReference>
<dbReference type="GO" id="GO:0000286">
    <property type="term" value="F:alanine dehydrogenase activity"/>
    <property type="evidence" value="ECO:0007669"/>
    <property type="project" value="UniProtKB-EC"/>
</dbReference>
<dbReference type="InterPro" id="IPR036291">
    <property type="entry name" value="NAD(P)-bd_dom_sf"/>
</dbReference>
<dbReference type="SMART" id="SM01002">
    <property type="entry name" value="AlaDh_PNT_C"/>
    <property type="match status" value="1"/>
</dbReference>
<feature type="domain" description="Alanine dehydrogenase/pyridine nucleotide transhydrogenase NAD(H)-binding" evidence="5">
    <location>
        <begin position="183"/>
        <end position="331"/>
    </location>
</feature>
<dbReference type="Pfam" id="PF01262">
    <property type="entry name" value="AlaDh_PNT_C"/>
    <property type="match status" value="1"/>
</dbReference>
<evidence type="ECO:0000259" key="5">
    <source>
        <dbReference type="SMART" id="SM01002"/>
    </source>
</evidence>
<dbReference type="PROSITE" id="PS00837">
    <property type="entry name" value="ALADH_PNT_2"/>
    <property type="match status" value="1"/>
</dbReference>
<sequence>MSQGGKSAIFSEFFTKGQYEAQSEMLAVDGDKKGVTIGIPREILSSEHRVSLVPHSIRTLIGYGHRVIVESNAGEESNFSDIDYSEAGADIASSREQVFKSNIVLKVAPPSLEEIDMMDQDVILISSMQIPSLTQEFIDKLKKKRITALAMEYLQSEDGSFPIVRIMSEIAGMVSMLTASEYLTNTNKGRGVLLGGVSGVPPAKVVILGAGGVGEFAVKTALGLGASVRIFDNDISKLMRIQSIVGRQLHTSAINPVYLGYQLMSADVVIGAIHSKTGRTPILITEQMVSRMKEGSVIIDVSIDQGGCIETSEMTTHDNPSFVKHGVIHYCVPNIASKVSRTASVAVSNILTPLLLRTGGAISVEHLLYASKGIRNGCYTYRGCLTNEYLSKRFNMKYTSLDLLLTSAL</sequence>
<dbReference type="Gene3D" id="3.40.50.720">
    <property type="entry name" value="NAD(P)-binding Rossmann-like Domain"/>
    <property type="match status" value="2"/>
</dbReference>
<dbReference type="InterPro" id="IPR007698">
    <property type="entry name" value="AlaDH/PNT_NAD(H)-bd"/>
</dbReference>
<evidence type="ECO:0000256" key="2">
    <source>
        <dbReference type="ARBA" id="ARBA00012897"/>
    </source>
</evidence>
<dbReference type="GO" id="GO:0042853">
    <property type="term" value="P:L-alanine catabolic process"/>
    <property type="evidence" value="ECO:0007669"/>
    <property type="project" value="InterPro"/>
</dbReference>
<dbReference type="InterPro" id="IPR007886">
    <property type="entry name" value="AlaDH/PNT_N"/>
</dbReference>
<gene>
    <name evidence="7" type="ORF">S3_858_0018</name>
</gene>
<dbReference type="GO" id="GO:0005886">
    <property type="term" value="C:plasma membrane"/>
    <property type="evidence" value="ECO:0007669"/>
    <property type="project" value="TreeGrafter"/>
</dbReference>
<protein>
    <recommendedName>
        <fullName evidence="2">alanine dehydrogenase</fullName>
        <ecNumber evidence="2">1.4.1.1</ecNumber>
    </recommendedName>
</protein>
<evidence type="ECO:0000259" key="6">
    <source>
        <dbReference type="SMART" id="SM01003"/>
    </source>
</evidence>
<evidence type="ECO:0000256" key="4">
    <source>
        <dbReference type="ARBA" id="ARBA00023027"/>
    </source>
</evidence>
<accession>F4MLZ2</accession>
<comment type="similarity">
    <text evidence="1">Belongs to the AlaDH/PNT family.</text>
</comment>
<evidence type="ECO:0000256" key="1">
    <source>
        <dbReference type="ARBA" id="ARBA00005689"/>
    </source>
</evidence>
<dbReference type="Pfam" id="PF05222">
    <property type="entry name" value="AlaDh_PNT_N"/>
    <property type="match status" value="1"/>
</dbReference>